<feature type="region of interest" description="Disordered" evidence="1">
    <location>
        <begin position="1"/>
        <end position="41"/>
    </location>
</feature>
<gene>
    <name evidence="2" type="ORF">niasHS_013481</name>
</gene>
<proteinExistence type="predicted"/>
<dbReference type="Proteomes" id="UP001620645">
    <property type="component" value="Unassembled WGS sequence"/>
</dbReference>
<keyword evidence="3" id="KW-1185">Reference proteome</keyword>
<evidence type="ECO:0000313" key="2">
    <source>
        <dbReference type="EMBL" id="KAL3076685.1"/>
    </source>
</evidence>
<organism evidence="2 3">
    <name type="scientific">Heterodera schachtii</name>
    <name type="common">Sugarbeet cyst nematode worm</name>
    <name type="synonym">Tylenchus schachtii</name>
    <dbReference type="NCBI Taxonomy" id="97005"/>
    <lineage>
        <taxon>Eukaryota</taxon>
        <taxon>Metazoa</taxon>
        <taxon>Ecdysozoa</taxon>
        <taxon>Nematoda</taxon>
        <taxon>Chromadorea</taxon>
        <taxon>Rhabditida</taxon>
        <taxon>Tylenchina</taxon>
        <taxon>Tylenchomorpha</taxon>
        <taxon>Tylenchoidea</taxon>
        <taxon>Heteroderidae</taxon>
        <taxon>Heteroderinae</taxon>
        <taxon>Heterodera</taxon>
    </lineage>
</organism>
<accession>A0ABD2IFQ4</accession>
<reference evidence="2 3" key="1">
    <citation type="submission" date="2024-10" db="EMBL/GenBank/DDBJ databases">
        <authorList>
            <person name="Kim D."/>
        </authorList>
    </citation>
    <scope>NUCLEOTIDE SEQUENCE [LARGE SCALE GENOMIC DNA]</scope>
    <source>
        <strain evidence="2">Taebaek</strain>
    </source>
</reference>
<dbReference type="AlphaFoldDB" id="A0ABD2IFQ4"/>
<dbReference type="EMBL" id="JBICCN010000330">
    <property type="protein sequence ID" value="KAL3076685.1"/>
    <property type="molecule type" value="Genomic_DNA"/>
</dbReference>
<protein>
    <submittedName>
        <fullName evidence="2">Uncharacterized protein</fullName>
    </submittedName>
</protein>
<comment type="caution">
    <text evidence="2">The sequence shown here is derived from an EMBL/GenBank/DDBJ whole genome shotgun (WGS) entry which is preliminary data.</text>
</comment>
<name>A0ABD2IFQ4_HETSC</name>
<sequence length="103" mass="11040">MKLIGPSGAETVGKDDLGQSESSRWTNLAKKSGSGERALTNGNRILREWQKQRKRGGGIPFCGGIAENDYSPVDNNSEMTDGQADGRTAIHSLISAAFPLLHL</sequence>
<evidence type="ECO:0000313" key="3">
    <source>
        <dbReference type="Proteomes" id="UP001620645"/>
    </source>
</evidence>
<evidence type="ECO:0000256" key="1">
    <source>
        <dbReference type="SAM" id="MobiDB-lite"/>
    </source>
</evidence>